<dbReference type="Gene3D" id="3.40.30.10">
    <property type="entry name" value="Glutaredoxin"/>
    <property type="match status" value="1"/>
</dbReference>
<dbReference type="AlphaFoldDB" id="A0AAD7XSU0"/>
<keyword evidence="3" id="KW-1185">Reference proteome</keyword>
<accession>A0AAD7XSU0</accession>
<proteinExistence type="predicted"/>
<name>A0AAD7XSU0_9FUNG</name>
<feature type="domain" description="DSBA-like thioredoxin" evidence="1">
    <location>
        <begin position="11"/>
        <end position="209"/>
    </location>
</feature>
<dbReference type="PANTHER" id="PTHR13887">
    <property type="entry name" value="GLUTATHIONE S-TRANSFERASE KAPPA"/>
    <property type="match status" value="1"/>
</dbReference>
<dbReference type="SUPFAM" id="SSF52833">
    <property type="entry name" value="Thioredoxin-like"/>
    <property type="match status" value="1"/>
</dbReference>
<protein>
    <recommendedName>
        <fullName evidence="1">DSBA-like thioredoxin domain-containing protein</fullName>
    </recommendedName>
</protein>
<organism evidence="2 3">
    <name type="scientific">Lichtheimia ornata</name>
    <dbReference type="NCBI Taxonomy" id="688661"/>
    <lineage>
        <taxon>Eukaryota</taxon>
        <taxon>Fungi</taxon>
        <taxon>Fungi incertae sedis</taxon>
        <taxon>Mucoromycota</taxon>
        <taxon>Mucoromycotina</taxon>
        <taxon>Mucoromycetes</taxon>
        <taxon>Mucorales</taxon>
        <taxon>Lichtheimiaceae</taxon>
        <taxon>Lichtheimia</taxon>
    </lineage>
</organism>
<dbReference type="EMBL" id="JARTCD010000047">
    <property type="protein sequence ID" value="KAJ8655654.1"/>
    <property type="molecule type" value="Genomic_DNA"/>
</dbReference>
<dbReference type="CDD" id="cd03024">
    <property type="entry name" value="DsbA_FrnE"/>
    <property type="match status" value="1"/>
</dbReference>
<gene>
    <name evidence="2" type="ORF">O0I10_008743</name>
</gene>
<dbReference type="Pfam" id="PF01323">
    <property type="entry name" value="DSBA"/>
    <property type="match status" value="1"/>
</dbReference>
<dbReference type="Proteomes" id="UP001234581">
    <property type="component" value="Unassembled WGS sequence"/>
</dbReference>
<dbReference type="RefSeq" id="XP_058340567.1">
    <property type="nucleotide sequence ID" value="XM_058488744.1"/>
</dbReference>
<evidence type="ECO:0000259" key="1">
    <source>
        <dbReference type="Pfam" id="PF01323"/>
    </source>
</evidence>
<dbReference type="InterPro" id="IPR001853">
    <property type="entry name" value="DSBA-like_thioredoxin_dom"/>
</dbReference>
<dbReference type="GeneID" id="83216150"/>
<dbReference type="InterPro" id="IPR036249">
    <property type="entry name" value="Thioredoxin-like_sf"/>
</dbReference>
<dbReference type="PANTHER" id="PTHR13887:SF41">
    <property type="entry name" value="THIOREDOXIN SUPERFAMILY PROTEIN"/>
    <property type="match status" value="1"/>
</dbReference>
<evidence type="ECO:0000313" key="3">
    <source>
        <dbReference type="Proteomes" id="UP001234581"/>
    </source>
</evidence>
<reference evidence="2 3" key="1">
    <citation type="submission" date="2023-03" db="EMBL/GenBank/DDBJ databases">
        <title>Genome sequence of Lichtheimia ornata CBS 291.66.</title>
        <authorList>
            <person name="Mohabir J.T."/>
            <person name="Shea T.P."/>
            <person name="Kurbessoian T."/>
            <person name="Berby B."/>
            <person name="Fontaine J."/>
            <person name="Livny J."/>
            <person name="Gnirke A."/>
            <person name="Stajich J.E."/>
            <person name="Cuomo C.A."/>
        </authorList>
    </citation>
    <scope>NUCLEOTIDE SEQUENCE [LARGE SCALE GENOMIC DNA]</scope>
    <source>
        <strain evidence="2">CBS 291.66</strain>
    </source>
</reference>
<comment type="caution">
    <text evidence="2">The sequence shown here is derived from an EMBL/GenBank/DDBJ whole genome shotgun (WGS) entry which is preliminary data.</text>
</comment>
<dbReference type="GO" id="GO:0016491">
    <property type="term" value="F:oxidoreductase activity"/>
    <property type="evidence" value="ECO:0007669"/>
    <property type="project" value="InterPro"/>
</dbReference>
<evidence type="ECO:0000313" key="2">
    <source>
        <dbReference type="EMBL" id="KAJ8655654.1"/>
    </source>
</evidence>
<sequence length="223" mass="25126">MAATKNIVLKIDVISDTICPWCFIGKRRLEKAMSQFTSTHPNVSFDVEWHPFQLSPTMSKTNPKPKMEHYIRKFGEERANAMVPYIKSVGEPEGISFSYGGVMANTLDSHRLIHWSRQFGCQNQVVEELFKDYFEREQNIGDASVLAAAAERAGIDKNKALSYLKSDQDVDSVSAAVEENRINSMGGVPNYKIQHKFTFPGAQEPASFVAFFEKALHQLQSTL</sequence>